<dbReference type="EC" id="3.1.3.36" evidence="4"/>
<name>A0A166N778_9AGAM</name>
<keyword evidence="7" id="KW-0378">Hydrolase</keyword>
<dbReference type="InterPro" id="IPR046985">
    <property type="entry name" value="IP5"/>
</dbReference>
<dbReference type="GO" id="GO:0004439">
    <property type="term" value="F:phosphatidylinositol-4,5-bisphosphate 5-phosphatase activity"/>
    <property type="evidence" value="ECO:0007669"/>
    <property type="project" value="UniProtKB-EC"/>
</dbReference>
<evidence type="ECO:0000256" key="4">
    <source>
        <dbReference type="ARBA" id="ARBA00013044"/>
    </source>
</evidence>
<dbReference type="PANTHER" id="PTHR11200">
    <property type="entry name" value="INOSITOL 5-PHOSPHATASE"/>
    <property type="match status" value="1"/>
</dbReference>
<dbReference type="EMBL" id="KV417525">
    <property type="protein sequence ID" value="KZP24718.1"/>
    <property type="molecule type" value="Genomic_DNA"/>
</dbReference>
<dbReference type="InterPro" id="IPR036691">
    <property type="entry name" value="Endo/exonu/phosph_ase_sf"/>
</dbReference>
<feature type="region of interest" description="Disordered" evidence="9">
    <location>
        <begin position="140"/>
        <end position="163"/>
    </location>
</feature>
<evidence type="ECO:0000256" key="2">
    <source>
        <dbReference type="ARBA" id="ARBA00008943"/>
    </source>
</evidence>
<evidence type="ECO:0000256" key="9">
    <source>
        <dbReference type="SAM" id="MobiDB-lite"/>
    </source>
</evidence>
<dbReference type="Gene3D" id="3.60.10.10">
    <property type="entry name" value="Endonuclease/exonuclease/phosphatase"/>
    <property type="match status" value="1"/>
</dbReference>
<evidence type="ECO:0000256" key="7">
    <source>
        <dbReference type="ARBA" id="ARBA00022801"/>
    </source>
</evidence>
<dbReference type="GO" id="GO:0043813">
    <property type="term" value="F:phosphatidylinositol-3,5-bisphosphate 5-phosphatase activity"/>
    <property type="evidence" value="ECO:0007669"/>
    <property type="project" value="TreeGrafter"/>
</dbReference>
<dbReference type="GO" id="GO:0046856">
    <property type="term" value="P:phosphatidylinositol dephosphorylation"/>
    <property type="evidence" value="ECO:0007669"/>
    <property type="project" value="InterPro"/>
</dbReference>
<evidence type="ECO:0000256" key="3">
    <source>
        <dbReference type="ARBA" id="ARBA00009678"/>
    </source>
</evidence>
<evidence type="ECO:0000313" key="11">
    <source>
        <dbReference type="EMBL" id="KZP24718.1"/>
    </source>
</evidence>
<keyword evidence="5" id="KW-0813">Transport</keyword>
<dbReference type="GO" id="GO:0016020">
    <property type="term" value="C:membrane"/>
    <property type="evidence" value="ECO:0007669"/>
    <property type="project" value="TreeGrafter"/>
</dbReference>
<evidence type="ECO:0000313" key="12">
    <source>
        <dbReference type="Proteomes" id="UP000076532"/>
    </source>
</evidence>
<evidence type="ECO:0000259" key="10">
    <source>
        <dbReference type="PROSITE" id="PS50275"/>
    </source>
</evidence>
<dbReference type="AlphaFoldDB" id="A0A166N778"/>
<organism evidence="11 12">
    <name type="scientific">Athelia psychrophila</name>
    <dbReference type="NCBI Taxonomy" id="1759441"/>
    <lineage>
        <taxon>Eukaryota</taxon>
        <taxon>Fungi</taxon>
        <taxon>Dikarya</taxon>
        <taxon>Basidiomycota</taxon>
        <taxon>Agaricomycotina</taxon>
        <taxon>Agaricomycetes</taxon>
        <taxon>Agaricomycetidae</taxon>
        <taxon>Atheliales</taxon>
        <taxon>Atheliaceae</taxon>
        <taxon>Athelia</taxon>
    </lineage>
</organism>
<dbReference type="OrthoDB" id="405996at2759"/>
<comment type="subcellular location">
    <subcellularLocation>
        <location evidence="1">Cytoplasm</location>
    </subcellularLocation>
</comment>
<evidence type="ECO:0000256" key="8">
    <source>
        <dbReference type="ARBA" id="ARBA00022927"/>
    </source>
</evidence>
<keyword evidence="6" id="KW-0963">Cytoplasm</keyword>
<dbReference type="Proteomes" id="UP000076532">
    <property type="component" value="Unassembled WGS sequence"/>
</dbReference>
<evidence type="ECO:0000256" key="5">
    <source>
        <dbReference type="ARBA" id="ARBA00022448"/>
    </source>
</evidence>
<keyword evidence="8" id="KW-0653">Protein transport</keyword>
<dbReference type="SMART" id="SM00128">
    <property type="entry name" value="IPPc"/>
    <property type="match status" value="1"/>
</dbReference>
<comment type="similarity">
    <text evidence="2">Belongs to the synaptojanin family.</text>
</comment>
<dbReference type="FunFam" id="3.60.10.10:FF:000029">
    <property type="entry name" value="Inositol polyphosphate 5-phosphatase"/>
    <property type="match status" value="1"/>
</dbReference>
<feature type="region of interest" description="Disordered" evidence="9">
    <location>
        <begin position="994"/>
        <end position="1046"/>
    </location>
</feature>
<dbReference type="SUPFAM" id="SSF56219">
    <property type="entry name" value="DNase I-like"/>
    <property type="match status" value="1"/>
</dbReference>
<feature type="compositionally biased region" description="Low complexity" evidence="9">
    <location>
        <begin position="154"/>
        <end position="163"/>
    </location>
</feature>
<comment type="similarity">
    <text evidence="3">In the central section; belongs to the inositol 1,4,5-trisphosphate 5-phosphatase family.</text>
</comment>
<dbReference type="GO" id="GO:0005737">
    <property type="term" value="C:cytoplasm"/>
    <property type="evidence" value="ECO:0007669"/>
    <property type="project" value="UniProtKB-SubCell"/>
</dbReference>
<dbReference type="Pfam" id="PF02383">
    <property type="entry name" value="Syja_N"/>
    <property type="match status" value="1"/>
</dbReference>
<sequence length="1046" mass="116502">MHLFLGSDPRTLFLVTSTLEESKGRPPRALVFRAANRDTSVNANAATQALVEFLPKNQVNLANAVRLTSRIVKGCLGLISIESDIFLAVITSATEIGNTRPSATSTESVAKIHEVSFYSLTSSTWDDLASAGDIAPSPDTADLMLRGAGPSPDPYSSYQQSSSLNANGSQPVVFEHPCLPLTKILGSGNFYYALEPQWDLSTRLGLRLDVGNTERGLSGKRDIGAFDERFVWNEYIVRSLLDFRERLDAHERLDLDRCQFIILTIQGYVGVSTMTLASPPTDGSPTIATLSLISRLGWKRAGTRFNTRGVDDDGNTANFVETETIFSTDQHCVSYVQVRGSVPLFWEQQGLQTFGQRIQITRPQASQPAFERHFAHLTEEYGAVQAINLLGTKENEAILTSAYGNHLNVARGIWGPDLGITNYDFHAAVRAGGHDSIVRDLRRIDNITDNVDRFGFTMCDTSSDEMVTEQKGVFRTNCLDCLDRTNFVQDILSRRTLEQYLLLVRREWIQSGALWTHHRELWAENGDALSRIYAGTGALNTSYTRSGKRTLGGLLSDATKSVSRAYINNFQDKSKQIAIDMFLGNLSNQRPVSIFDPIHDSVGAALENRISEYSTTKPCSLFLGTWNLNGKPPSESLLPWLFPRPTMPDPDMLVIGFQEIVPLTAQQIVQTDPEKRRTWENRIMDTLDRRPNKKCDYVLLRSEQLVGTALLVLVKSELTPVIRNVEATTRKTGLRGMSGNKGAVGVRLEYYDTSFCFLTAHLAAGHLNIEERNADYRTIVNELHFLRGKSITSHQNVFWVADTNYRIDLDNDTVRSFACSDNFDSLIAADQLKRAMDVRAVFEGYEEGPLLFRPTYKYDVGTDDYDTGEKHRIPAWTDRILFRGKSLDLAVYSRAELKGSDHRPVFALMRAEVRIIDPLKKANLARMLLESVTSTVPGEKLDEKLAALALPADFVELPPPSSDETAWWDGPDHPQGVFPIPDFDVLPNIRGNPFDSPIDSPLSSSPSSSEDELYSHALSLQTPMAPTQAVRKPPPPLPKRLTDPDL</sequence>
<dbReference type="PROSITE" id="PS50275">
    <property type="entry name" value="SAC"/>
    <property type="match status" value="1"/>
</dbReference>
<evidence type="ECO:0000256" key="6">
    <source>
        <dbReference type="ARBA" id="ARBA00022490"/>
    </source>
</evidence>
<dbReference type="GO" id="GO:0015031">
    <property type="term" value="P:protein transport"/>
    <property type="evidence" value="ECO:0007669"/>
    <property type="project" value="UniProtKB-KW"/>
</dbReference>
<dbReference type="InterPro" id="IPR000300">
    <property type="entry name" value="IPPc"/>
</dbReference>
<dbReference type="PANTHER" id="PTHR11200:SF257">
    <property type="entry name" value="PHOSPHOINOSITIDE 5-PHOSPHATASE"/>
    <property type="match status" value="1"/>
</dbReference>
<reference evidence="11 12" key="1">
    <citation type="journal article" date="2016" name="Mol. Biol. Evol.">
        <title>Comparative Genomics of Early-Diverging Mushroom-Forming Fungi Provides Insights into the Origins of Lignocellulose Decay Capabilities.</title>
        <authorList>
            <person name="Nagy L.G."/>
            <person name="Riley R."/>
            <person name="Tritt A."/>
            <person name="Adam C."/>
            <person name="Daum C."/>
            <person name="Floudas D."/>
            <person name="Sun H."/>
            <person name="Yadav J.S."/>
            <person name="Pangilinan J."/>
            <person name="Larsson K.H."/>
            <person name="Matsuura K."/>
            <person name="Barry K."/>
            <person name="Labutti K."/>
            <person name="Kuo R."/>
            <person name="Ohm R.A."/>
            <person name="Bhattacharya S.S."/>
            <person name="Shirouzu T."/>
            <person name="Yoshinaga Y."/>
            <person name="Martin F.M."/>
            <person name="Grigoriev I.V."/>
            <person name="Hibbett D.S."/>
        </authorList>
    </citation>
    <scope>NUCLEOTIDE SEQUENCE [LARGE SCALE GENOMIC DNA]</scope>
    <source>
        <strain evidence="11 12">CBS 109695</strain>
    </source>
</reference>
<gene>
    <name evidence="11" type="ORF">FIBSPDRAFT_822106</name>
</gene>
<dbReference type="InterPro" id="IPR002013">
    <property type="entry name" value="SAC_dom"/>
</dbReference>
<evidence type="ECO:0000256" key="1">
    <source>
        <dbReference type="ARBA" id="ARBA00004496"/>
    </source>
</evidence>
<accession>A0A166N778</accession>
<protein>
    <recommendedName>
        <fullName evidence="4">phosphoinositide 5-phosphatase</fullName>
        <ecNumber evidence="4">3.1.3.36</ecNumber>
    </recommendedName>
</protein>
<keyword evidence="12" id="KW-1185">Reference proteome</keyword>
<dbReference type="Pfam" id="PF22669">
    <property type="entry name" value="Exo_endo_phos2"/>
    <property type="match status" value="1"/>
</dbReference>
<proteinExistence type="inferred from homology"/>
<dbReference type="STRING" id="436010.A0A166N778"/>
<feature type="domain" description="SAC" evidence="10">
    <location>
        <begin position="181"/>
        <end position="535"/>
    </location>
</feature>
<feature type="compositionally biased region" description="Low complexity" evidence="9">
    <location>
        <begin position="995"/>
        <end position="1008"/>
    </location>
</feature>